<organism evidence="2 3">
    <name type="scientific">Novipirellula rosea</name>
    <dbReference type="NCBI Taxonomy" id="1031540"/>
    <lineage>
        <taxon>Bacteria</taxon>
        <taxon>Pseudomonadati</taxon>
        <taxon>Planctomycetota</taxon>
        <taxon>Planctomycetia</taxon>
        <taxon>Pirellulales</taxon>
        <taxon>Pirellulaceae</taxon>
        <taxon>Novipirellula</taxon>
    </lineage>
</organism>
<dbReference type="SUPFAM" id="SSF52206">
    <property type="entry name" value="Hypothetical protein MTH538"/>
    <property type="match status" value="1"/>
</dbReference>
<dbReference type="Proteomes" id="UP001500840">
    <property type="component" value="Unassembled WGS sequence"/>
</dbReference>
<dbReference type="InterPro" id="IPR036490">
    <property type="entry name" value="ThsB_TIR-like_sf"/>
</dbReference>
<dbReference type="RefSeq" id="WP_345326912.1">
    <property type="nucleotide sequence ID" value="NZ_BAABGA010000077.1"/>
</dbReference>
<protein>
    <recommendedName>
        <fullName evidence="1">Thoeris protein ThsB TIR-like domain-containing protein</fullName>
    </recommendedName>
</protein>
<keyword evidence="3" id="KW-1185">Reference proteome</keyword>
<dbReference type="Pfam" id="PF08937">
    <property type="entry name" value="ThsB_TIR"/>
    <property type="match status" value="1"/>
</dbReference>
<evidence type="ECO:0000313" key="3">
    <source>
        <dbReference type="Proteomes" id="UP001500840"/>
    </source>
</evidence>
<evidence type="ECO:0000313" key="2">
    <source>
        <dbReference type="EMBL" id="GAA4465834.1"/>
    </source>
</evidence>
<name>A0ABP8NEW7_9BACT</name>
<dbReference type="InterPro" id="IPR015032">
    <property type="entry name" value="ThsB__TIR-like_domain"/>
</dbReference>
<reference evidence="3" key="1">
    <citation type="journal article" date="2019" name="Int. J. Syst. Evol. Microbiol.">
        <title>The Global Catalogue of Microorganisms (GCM) 10K type strain sequencing project: providing services to taxonomists for standard genome sequencing and annotation.</title>
        <authorList>
            <consortium name="The Broad Institute Genomics Platform"/>
            <consortium name="The Broad Institute Genome Sequencing Center for Infectious Disease"/>
            <person name="Wu L."/>
            <person name="Ma J."/>
        </authorList>
    </citation>
    <scope>NUCLEOTIDE SEQUENCE [LARGE SCALE GENOMIC DNA]</scope>
    <source>
        <strain evidence="3">JCM 17759</strain>
    </source>
</reference>
<sequence>MKRKCFYSFHYVPDCHRVAQIRNIGTIEGNRPASDNNWESVKNGGDAAIKKWIDDQMSGKSCVIVLIGAKTAGRKWINHEIVKAWDARKGIVGIYIHGIKNISGETTTKGDNPFDNIKFGNTDKKLSSVVKCYNPPGATSKEKYAWISEHLANAVEEAINIRAAN</sequence>
<comment type="caution">
    <text evidence="2">The sequence shown here is derived from an EMBL/GenBank/DDBJ whole genome shotgun (WGS) entry which is preliminary data.</text>
</comment>
<dbReference type="Gene3D" id="3.40.50.9200">
    <property type="entry name" value="Hypothetical protein MTH538"/>
    <property type="match status" value="1"/>
</dbReference>
<proteinExistence type="predicted"/>
<accession>A0ABP8NEW7</accession>
<evidence type="ECO:0000259" key="1">
    <source>
        <dbReference type="Pfam" id="PF08937"/>
    </source>
</evidence>
<gene>
    <name evidence="2" type="ORF">GCM10023156_54050</name>
</gene>
<feature type="domain" description="Thoeris protein ThsB TIR-like" evidence="1">
    <location>
        <begin position="6"/>
        <end position="99"/>
    </location>
</feature>
<dbReference type="EMBL" id="BAABGA010000077">
    <property type="protein sequence ID" value="GAA4465834.1"/>
    <property type="molecule type" value="Genomic_DNA"/>
</dbReference>